<dbReference type="AlphaFoldDB" id="A0A2G6E3R1"/>
<dbReference type="Proteomes" id="UP000229740">
    <property type="component" value="Unassembled WGS sequence"/>
</dbReference>
<evidence type="ECO:0000313" key="2">
    <source>
        <dbReference type="Proteomes" id="UP000229740"/>
    </source>
</evidence>
<dbReference type="SUPFAM" id="SSF102198">
    <property type="entry name" value="Putative cyclase"/>
    <property type="match status" value="1"/>
</dbReference>
<dbReference type="PANTHER" id="PTHR31118">
    <property type="entry name" value="CYCLASE-LIKE PROTEIN 2"/>
    <property type="match status" value="1"/>
</dbReference>
<dbReference type="InterPro" id="IPR007325">
    <property type="entry name" value="KFase/CYL"/>
</dbReference>
<organism evidence="1 2">
    <name type="scientific">candidate division KSB3 bacterium</name>
    <dbReference type="NCBI Taxonomy" id="2044937"/>
    <lineage>
        <taxon>Bacteria</taxon>
        <taxon>candidate division KSB3</taxon>
    </lineage>
</organism>
<proteinExistence type="predicted"/>
<dbReference type="EMBL" id="PDPS01000032">
    <property type="protein sequence ID" value="PID56696.1"/>
    <property type="molecule type" value="Genomic_DNA"/>
</dbReference>
<dbReference type="InterPro" id="IPR037175">
    <property type="entry name" value="KFase_sf"/>
</dbReference>
<dbReference type="PANTHER" id="PTHR31118:SF12">
    <property type="entry name" value="CYCLASE-LIKE PROTEIN 2"/>
    <property type="match status" value="1"/>
</dbReference>
<dbReference type="Pfam" id="PF04199">
    <property type="entry name" value="Cyclase"/>
    <property type="match status" value="1"/>
</dbReference>
<protein>
    <submittedName>
        <fullName evidence="1">Cyclase</fullName>
    </submittedName>
</protein>
<accession>A0A2G6E3R1</accession>
<name>A0A2G6E3R1_9BACT</name>
<comment type="caution">
    <text evidence="1">The sequence shown here is derived from an EMBL/GenBank/DDBJ whole genome shotgun (WGS) entry which is preliminary data.</text>
</comment>
<dbReference type="GO" id="GO:0004061">
    <property type="term" value="F:arylformamidase activity"/>
    <property type="evidence" value="ECO:0007669"/>
    <property type="project" value="InterPro"/>
</dbReference>
<evidence type="ECO:0000313" key="1">
    <source>
        <dbReference type="EMBL" id="PID56696.1"/>
    </source>
</evidence>
<dbReference type="Gene3D" id="3.50.30.50">
    <property type="entry name" value="Putative cyclase"/>
    <property type="match status" value="1"/>
</dbReference>
<dbReference type="GO" id="GO:0019441">
    <property type="term" value="P:L-tryptophan catabolic process to kynurenine"/>
    <property type="evidence" value="ECO:0007669"/>
    <property type="project" value="InterPro"/>
</dbReference>
<sequence>MNTIRFSRVIDLSHVIDVNIPVWPGDPPVAFETVADLQNDGYYLRSFSLGEHAATHLNAPNCFHEEGVGIDDYSAESLVVPAIVIDIRRQAAANPDYALTQNDVLTWEEQHGPIPAGSLVLLYTGWQEKWNTPADFFHQDETGGMHFPGFGAETTTFLMKERHIAGVGIDTHGVDPGQDDSYATNVQLSAQQGIILECLTNLDQLPPAGTTLVIGILRIRGASGTPASVMAFVP</sequence>
<gene>
    <name evidence="1" type="ORF">CSB45_10740</name>
</gene>
<reference evidence="1 2" key="1">
    <citation type="submission" date="2017-10" db="EMBL/GenBank/DDBJ databases">
        <title>Novel microbial diversity and functional potential in the marine mammal oral microbiome.</title>
        <authorList>
            <person name="Dudek N.K."/>
            <person name="Sun C.L."/>
            <person name="Burstein D."/>
            <person name="Kantor R.S."/>
            <person name="Aliaga Goltsman D.S."/>
            <person name="Bik E.M."/>
            <person name="Thomas B.C."/>
            <person name="Banfield J.F."/>
            <person name="Relman D.A."/>
        </authorList>
    </citation>
    <scope>NUCLEOTIDE SEQUENCE [LARGE SCALE GENOMIC DNA]</scope>
    <source>
        <strain evidence="1">DOLZORAL124_49_17</strain>
    </source>
</reference>